<dbReference type="Proteomes" id="UP000596857">
    <property type="component" value="Unassembled WGS sequence"/>
</dbReference>
<gene>
    <name evidence="1" type="ORF">GC101_30350</name>
</gene>
<protein>
    <submittedName>
        <fullName evidence="1">Group-specific protein</fullName>
    </submittedName>
</protein>
<accession>A0ABX1YSA6</accession>
<dbReference type="Gene3D" id="3.40.50.450">
    <property type="match status" value="1"/>
</dbReference>
<dbReference type="SUPFAM" id="SSF52309">
    <property type="entry name" value="N-(deoxy)ribosyltransferase-like"/>
    <property type="match status" value="1"/>
</dbReference>
<dbReference type="EMBL" id="WHOB01000089">
    <property type="protein sequence ID" value="NOU83169.1"/>
    <property type="molecule type" value="Genomic_DNA"/>
</dbReference>
<name>A0ABX1YSA6_9BACL</name>
<proteinExistence type="predicted"/>
<comment type="caution">
    <text evidence="1">The sequence shown here is derived from an EMBL/GenBank/DDBJ whole genome shotgun (WGS) entry which is preliminary data.</text>
</comment>
<dbReference type="RefSeq" id="WP_171720380.1">
    <property type="nucleotide sequence ID" value="NZ_WHOB01000089.1"/>
</dbReference>
<reference evidence="1 2" key="1">
    <citation type="submission" date="2019-10" db="EMBL/GenBank/DDBJ databases">
        <title>Description of Paenibacillus terricola sp. nov.</title>
        <authorList>
            <person name="Carlier A."/>
            <person name="Qi S."/>
        </authorList>
    </citation>
    <scope>NUCLEOTIDE SEQUENCE [LARGE SCALE GENOMIC DNA]</scope>
    <source>
        <strain evidence="1 2">LMG 31459</strain>
    </source>
</reference>
<dbReference type="Pfam" id="PF05014">
    <property type="entry name" value="Nuc_deoxyrib_tr"/>
    <property type="match status" value="1"/>
</dbReference>
<keyword evidence="2" id="KW-1185">Reference proteome</keyword>
<dbReference type="InterPro" id="IPR007710">
    <property type="entry name" value="Nucleoside_deoxyribTrfase"/>
</dbReference>
<evidence type="ECO:0000313" key="1">
    <source>
        <dbReference type="EMBL" id="NOU83169.1"/>
    </source>
</evidence>
<sequence>MKFYIASSLKNVESVRQLAVSLKAQGFQHTYDWTTHSNIDSISKLRNIGQEEVAGVMDADVVIVLFPAGKGSHVELGIALGAGKKIYLYSSTNELNELGNTCTFYHVDSVEQQIGSLGDLINSVCLKYQSH</sequence>
<evidence type="ECO:0000313" key="2">
    <source>
        <dbReference type="Proteomes" id="UP000596857"/>
    </source>
</evidence>
<organism evidence="1 2">
    <name type="scientific">Paenibacillus phytohabitans</name>
    <dbReference type="NCBI Taxonomy" id="2654978"/>
    <lineage>
        <taxon>Bacteria</taxon>
        <taxon>Bacillati</taxon>
        <taxon>Bacillota</taxon>
        <taxon>Bacilli</taxon>
        <taxon>Bacillales</taxon>
        <taxon>Paenibacillaceae</taxon>
        <taxon>Paenibacillus</taxon>
    </lineage>
</organism>